<dbReference type="EMBL" id="BQKI01000088">
    <property type="protein sequence ID" value="GJN35509.1"/>
    <property type="molecule type" value="Genomic_DNA"/>
</dbReference>
<dbReference type="Pfam" id="PF13947">
    <property type="entry name" value="GUB_WAK_bind"/>
    <property type="match status" value="1"/>
</dbReference>
<reference evidence="4" key="1">
    <citation type="journal article" date="2018" name="DNA Res.">
        <title>Multiple hybrid de novo genome assembly of finger millet, an orphan allotetraploid crop.</title>
        <authorList>
            <person name="Hatakeyama M."/>
            <person name="Aluri S."/>
            <person name="Balachadran M.T."/>
            <person name="Sivarajan S.R."/>
            <person name="Patrignani A."/>
            <person name="Gruter S."/>
            <person name="Poveda L."/>
            <person name="Shimizu-Inatsugi R."/>
            <person name="Baeten J."/>
            <person name="Francoijs K.J."/>
            <person name="Nataraja K.N."/>
            <person name="Reddy Y.A.N."/>
            <person name="Phadnis S."/>
            <person name="Ravikumar R.L."/>
            <person name="Schlapbach R."/>
            <person name="Sreeman S.M."/>
            <person name="Shimizu K.K."/>
        </authorList>
    </citation>
    <scope>NUCLEOTIDE SEQUENCE</scope>
</reference>
<proteinExistence type="predicted"/>
<protein>
    <recommendedName>
        <fullName evidence="3">Wall-associated receptor kinase galacturonan-binding domain-containing protein</fullName>
    </recommendedName>
</protein>
<dbReference type="GO" id="GO:0016020">
    <property type="term" value="C:membrane"/>
    <property type="evidence" value="ECO:0007669"/>
    <property type="project" value="UniProtKB-SubCell"/>
</dbReference>
<evidence type="ECO:0000256" key="2">
    <source>
        <dbReference type="ARBA" id="ARBA00022729"/>
    </source>
</evidence>
<evidence type="ECO:0000313" key="4">
    <source>
        <dbReference type="EMBL" id="GJN35509.1"/>
    </source>
</evidence>
<gene>
    <name evidence="4" type="primary">gb24292</name>
    <name evidence="4" type="ORF">PR202_gb24292</name>
</gene>
<feature type="domain" description="Wall-associated receptor kinase galacturonan-binding" evidence="3">
    <location>
        <begin position="80"/>
        <end position="144"/>
    </location>
</feature>
<dbReference type="AlphaFoldDB" id="A0AAV5FL34"/>
<evidence type="ECO:0000313" key="5">
    <source>
        <dbReference type="Proteomes" id="UP001054889"/>
    </source>
</evidence>
<dbReference type="GO" id="GO:0030247">
    <property type="term" value="F:polysaccharide binding"/>
    <property type="evidence" value="ECO:0007669"/>
    <property type="project" value="InterPro"/>
</dbReference>
<comment type="subcellular location">
    <subcellularLocation>
        <location evidence="1">Membrane</location>
        <topology evidence="1">Single-pass membrane protein</topology>
    </subcellularLocation>
</comment>
<evidence type="ECO:0000256" key="1">
    <source>
        <dbReference type="ARBA" id="ARBA00004167"/>
    </source>
</evidence>
<sequence length="245" mass="25929">MVAIKACELKILDVSSVSDFGSREQVQVIRDDRGEGRGRCRLLMDNKCKKLSLRMVSSQRSIAVAPDGASSRPSISLPGCPDKCGDVSIPYPFGIGVHCSAASLSSYFTLTCNDTFHPPHPIVGNNEGEVAITDISLEHGEMRVLSPINYICFSSNTTISTKLTGGYELRPTPFLPSPSRNLFIVIGCNTLGLIGGYKGAASQYVAGCYSYCEGINSTSDGAPCAGLGCCEAAIPANLTDFGVLE</sequence>
<reference evidence="4" key="2">
    <citation type="submission" date="2021-12" db="EMBL/GenBank/DDBJ databases">
        <title>Resequencing data analysis of finger millet.</title>
        <authorList>
            <person name="Hatakeyama M."/>
            <person name="Aluri S."/>
            <person name="Balachadran M.T."/>
            <person name="Sivarajan S.R."/>
            <person name="Poveda L."/>
            <person name="Shimizu-Inatsugi R."/>
            <person name="Schlapbach R."/>
            <person name="Sreeman S.M."/>
            <person name="Shimizu K.K."/>
        </authorList>
    </citation>
    <scope>NUCLEOTIDE SEQUENCE</scope>
</reference>
<keyword evidence="2" id="KW-0732">Signal</keyword>
<dbReference type="InterPro" id="IPR025287">
    <property type="entry name" value="WAK_GUB"/>
</dbReference>
<dbReference type="Proteomes" id="UP001054889">
    <property type="component" value="Unassembled WGS sequence"/>
</dbReference>
<evidence type="ECO:0000259" key="3">
    <source>
        <dbReference type="Pfam" id="PF13947"/>
    </source>
</evidence>
<organism evidence="4 5">
    <name type="scientific">Eleusine coracana subsp. coracana</name>
    <dbReference type="NCBI Taxonomy" id="191504"/>
    <lineage>
        <taxon>Eukaryota</taxon>
        <taxon>Viridiplantae</taxon>
        <taxon>Streptophyta</taxon>
        <taxon>Embryophyta</taxon>
        <taxon>Tracheophyta</taxon>
        <taxon>Spermatophyta</taxon>
        <taxon>Magnoliopsida</taxon>
        <taxon>Liliopsida</taxon>
        <taxon>Poales</taxon>
        <taxon>Poaceae</taxon>
        <taxon>PACMAD clade</taxon>
        <taxon>Chloridoideae</taxon>
        <taxon>Cynodonteae</taxon>
        <taxon>Eleusininae</taxon>
        <taxon>Eleusine</taxon>
    </lineage>
</organism>
<name>A0AAV5FL34_ELECO</name>
<keyword evidence="5" id="KW-1185">Reference proteome</keyword>
<accession>A0AAV5FL34</accession>
<dbReference type="PANTHER" id="PTHR33491">
    <property type="entry name" value="OSJNBA0016N04.9 PROTEIN"/>
    <property type="match status" value="1"/>
</dbReference>
<comment type="caution">
    <text evidence="4">The sequence shown here is derived from an EMBL/GenBank/DDBJ whole genome shotgun (WGS) entry which is preliminary data.</text>
</comment>